<dbReference type="EMBL" id="LCFK01000020">
    <property type="protein sequence ID" value="KKS93521.1"/>
    <property type="molecule type" value="Genomic_DNA"/>
</dbReference>
<comment type="caution">
    <text evidence="2">The sequence shown here is derived from an EMBL/GenBank/DDBJ whole genome shotgun (WGS) entry which is preliminary data.</text>
</comment>
<keyword evidence="1" id="KW-0472">Membrane</keyword>
<feature type="transmembrane region" description="Helical" evidence="1">
    <location>
        <begin position="29"/>
        <end position="50"/>
    </location>
</feature>
<organism evidence="2 3">
    <name type="scientific">Candidatus Collierbacteria bacterium GW2011_GWC2_43_12</name>
    <dbReference type="NCBI Taxonomy" id="1618390"/>
    <lineage>
        <taxon>Bacteria</taxon>
        <taxon>Candidatus Collieribacteriota</taxon>
    </lineage>
</organism>
<name>A0A0G1FEF8_9BACT</name>
<keyword evidence="1" id="KW-1133">Transmembrane helix</keyword>
<accession>A0A0G1FEF8</accession>
<evidence type="ECO:0000313" key="3">
    <source>
        <dbReference type="Proteomes" id="UP000033980"/>
    </source>
</evidence>
<reference evidence="2 3" key="1">
    <citation type="journal article" date="2015" name="Nature">
        <title>rRNA introns, odd ribosomes, and small enigmatic genomes across a large radiation of phyla.</title>
        <authorList>
            <person name="Brown C.T."/>
            <person name="Hug L.A."/>
            <person name="Thomas B.C."/>
            <person name="Sharon I."/>
            <person name="Castelle C.J."/>
            <person name="Singh A."/>
            <person name="Wilkins M.J."/>
            <person name="Williams K.H."/>
            <person name="Banfield J.F."/>
        </authorList>
    </citation>
    <scope>NUCLEOTIDE SEQUENCE [LARGE SCALE GENOMIC DNA]</scope>
</reference>
<keyword evidence="1" id="KW-0812">Transmembrane</keyword>
<evidence type="ECO:0000313" key="2">
    <source>
        <dbReference type="EMBL" id="KKS93521.1"/>
    </source>
</evidence>
<feature type="transmembrane region" description="Helical" evidence="1">
    <location>
        <begin position="56"/>
        <end position="76"/>
    </location>
</feature>
<proteinExistence type="predicted"/>
<sequence>MFLMILTSAYVVFISMIGRGIYKNQGDALTITLLMLLFLGSTLAFLLYAISVIPGIATILGILFILIVSFNLGACCNKN</sequence>
<protein>
    <submittedName>
        <fullName evidence="2">Uncharacterized protein</fullName>
    </submittedName>
</protein>
<gene>
    <name evidence="2" type="ORF">UV68_C0020G0021</name>
</gene>
<feature type="transmembrane region" description="Helical" evidence="1">
    <location>
        <begin position="6"/>
        <end position="22"/>
    </location>
</feature>
<dbReference type="Proteomes" id="UP000033980">
    <property type="component" value="Unassembled WGS sequence"/>
</dbReference>
<dbReference type="AlphaFoldDB" id="A0A0G1FEF8"/>
<evidence type="ECO:0000256" key="1">
    <source>
        <dbReference type="SAM" id="Phobius"/>
    </source>
</evidence>